<dbReference type="Proteomes" id="UP000053237">
    <property type="component" value="Unassembled WGS sequence"/>
</dbReference>
<dbReference type="InParanoid" id="A0A024FUI4"/>
<name>A0A024FUI4_9STRA</name>
<organism evidence="1 2">
    <name type="scientific">Albugo candida</name>
    <dbReference type="NCBI Taxonomy" id="65357"/>
    <lineage>
        <taxon>Eukaryota</taxon>
        <taxon>Sar</taxon>
        <taxon>Stramenopiles</taxon>
        <taxon>Oomycota</taxon>
        <taxon>Peronosporomycetes</taxon>
        <taxon>Albuginales</taxon>
        <taxon>Albuginaceae</taxon>
        <taxon>Albugo</taxon>
    </lineage>
</organism>
<proteinExistence type="predicted"/>
<dbReference type="EMBL" id="CAIX01000405">
    <property type="protein sequence ID" value="CCI10790.1"/>
    <property type="molecule type" value="Genomic_DNA"/>
</dbReference>
<dbReference type="AlphaFoldDB" id="A0A024FUI4"/>
<evidence type="ECO:0000313" key="1">
    <source>
        <dbReference type="EMBL" id="CCI10790.1"/>
    </source>
</evidence>
<accession>A0A024FUI4</accession>
<protein>
    <submittedName>
        <fullName evidence="1">Uncharacterized protein</fullName>
    </submittedName>
</protein>
<keyword evidence="2" id="KW-1185">Reference proteome</keyword>
<sequence>MDDADTFMTQNALQLQMMYAHALSIFPGRMSFWSRANALEKCHTEEAKVRCKHSVLIKRRQQLSVVWFMSLTDGYVKEALLISLKHSVLIQTANRSASQQLTHLPALKLNEDIGVEFSSVQKHAHVDFMEPIGENGVRRDECNFREIFESDLVLLECMLFQDKNSYYASKELLRRRIEAEPKYHEDTDFQANRASTKYK</sequence>
<gene>
    <name evidence="1" type="ORF">BN9_117010</name>
</gene>
<evidence type="ECO:0000313" key="2">
    <source>
        <dbReference type="Proteomes" id="UP000053237"/>
    </source>
</evidence>
<comment type="caution">
    <text evidence="1">The sequence shown here is derived from an EMBL/GenBank/DDBJ whole genome shotgun (WGS) entry which is preliminary data.</text>
</comment>
<reference evidence="1 2" key="1">
    <citation type="submission" date="2012-05" db="EMBL/GenBank/DDBJ databases">
        <title>Recombination and specialization in a pathogen metapopulation.</title>
        <authorList>
            <person name="Gardiner A."/>
            <person name="Kemen E."/>
            <person name="Schultz-Larsen T."/>
            <person name="MacLean D."/>
            <person name="Van Oosterhout C."/>
            <person name="Jones J.D.G."/>
        </authorList>
    </citation>
    <scope>NUCLEOTIDE SEQUENCE [LARGE SCALE GENOMIC DNA]</scope>
    <source>
        <strain evidence="1 2">Ac Nc2</strain>
    </source>
</reference>